<organism evidence="1 2">
    <name type="scientific">Paenibacillus peoriae</name>
    <dbReference type="NCBI Taxonomy" id="59893"/>
    <lineage>
        <taxon>Bacteria</taxon>
        <taxon>Bacillati</taxon>
        <taxon>Bacillota</taxon>
        <taxon>Bacilli</taxon>
        <taxon>Bacillales</taxon>
        <taxon>Paenibacillaceae</taxon>
        <taxon>Paenibacillus</taxon>
    </lineage>
</organism>
<protein>
    <recommendedName>
        <fullName evidence="3">Helix-turn-helix domain-containing protein</fullName>
    </recommendedName>
</protein>
<reference evidence="1 2" key="1">
    <citation type="submission" date="2020-09" db="EMBL/GenBank/DDBJ databases">
        <title>Characterization of Paenibacillus peoriae strain ZF390 with broad-spectrum antimicrobial activity as a potential biocontrol agent.</title>
        <authorList>
            <person name="Li L."/>
            <person name="Zhao Y."/>
            <person name="Li B."/>
            <person name="Xie X."/>
        </authorList>
    </citation>
    <scope>NUCLEOTIDE SEQUENCE [LARGE SCALE GENOMIC DNA]</scope>
    <source>
        <strain evidence="1 2">ZF390</strain>
    </source>
</reference>
<dbReference type="InterPro" id="IPR036388">
    <property type="entry name" value="WH-like_DNA-bd_sf"/>
</dbReference>
<evidence type="ECO:0008006" key="3">
    <source>
        <dbReference type="Google" id="ProtNLM"/>
    </source>
</evidence>
<dbReference type="EMBL" id="CP061172">
    <property type="protein sequence ID" value="QNR65511.1"/>
    <property type="molecule type" value="Genomic_DNA"/>
</dbReference>
<proteinExistence type="predicted"/>
<dbReference type="RefSeq" id="WP_161627022.1">
    <property type="nucleotide sequence ID" value="NZ_CP061172.1"/>
</dbReference>
<name>A0A7H0Y353_9BACL</name>
<dbReference type="AlphaFoldDB" id="A0A7H0Y353"/>
<dbReference type="Proteomes" id="UP000516384">
    <property type="component" value="Chromosome"/>
</dbReference>
<accession>A0A7H0Y353</accession>
<dbReference type="Gene3D" id="1.10.10.10">
    <property type="entry name" value="Winged helix-like DNA-binding domain superfamily/Winged helix DNA-binding domain"/>
    <property type="match status" value="1"/>
</dbReference>
<evidence type="ECO:0000313" key="1">
    <source>
        <dbReference type="EMBL" id="QNR65511.1"/>
    </source>
</evidence>
<evidence type="ECO:0000313" key="2">
    <source>
        <dbReference type="Proteomes" id="UP000516384"/>
    </source>
</evidence>
<sequence>MSVNGFALVLYLKYLYWKTGNKSEFEAFASDIKDFLCISDNKTLKSIFIELYNLKYLTRQIEELKQNKPLLITLNKEKFLTDSNKEETEYFAQLPINILYGMRDRKLDRKEVRILYYLKSYINYYTDNKKMYCYPGIETTMTKELNMSKNTIPKYTKLLEGKGLISIEKNVLHTSYQYDDEGKLLFNRYNNHYYLNYEGLETL</sequence>
<gene>
    <name evidence="1" type="ORF">IAQ67_16630</name>
</gene>